<proteinExistence type="predicted"/>
<gene>
    <name evidence="1" type="ORF">AB4566_01610</name>
</gene>
<evidence type="ECO:0000313" key="2">
    <source>
        <dbReference type="Proteomes" id="UP001570417"/>
    </source>
</evidence>
<protein>
    <submittedName>
        <fullName evidence="1">Uncharacterized protein</fullName>
    </submittedName>
</protein>
<name>A0ABV4N711_9VIBR</name>
<dbReference type="Proteomes" id="UP001570417">
    <property type="component" value="Unassembled WGS sequence"/>
</dbReference>
<organism evidence="1 2">
    <name type="scientific">Vibrio gallaecicus</name>
    <dbReference type="NCBI Taxonomy" id="552386"/>
    <lineage>
        <taxon>Bacteria</taxon>
        <taxon>Pseudomonadati</taxon>
        <taxon>Pseudomonadota</taxon>
        <taxon>Gammaproteobacteria</taxon>
        <taxon>Vibrionales</taxon>
        <taxon>Vibrionaceae</taxon>
        <taxon>Vibrio</taxon>
    </lineage>
</organism>
<comment type="caution">
    <text evidence="1">The sequence shown here is derived from an EMBL/GenBank/DDBJ whole genome shotgun (WGS) entry which is preliminary data.</text>
</comment>
<evidence type="ECO:0000313" key="1">
    <source>
        <dbReference type="EMBL" id="MFA0566967.1"/>
    </source>
</evidence>
<keyword evidence="2" id="KW-1185">Reference proteome</keyword>
<reference evidence="1 2" key="1">
    <citation type="journal article" date="2024" name="ISME J.">
        <title>Tailless and filamentous prophages are predominant in marine Vibrio.</title>
        <authorList>
            <person name="Steensen K."/>
            <person name="Seneca J."/>
            <person name="Bartlau N."/>
            <person name="Yu X.A."/>
            <person name="Hussain F.A."/>
            <person name="Polz M.F."/>
        </authorList>
    </citation>
    <scope>NUCLEOTIDE SEQUENCE [LARGE SCALE GENOMIC DNA]</scope>
    <source>
        <strain evidence="1 2">10N.222.51.A1</strain>
    </source>
</reference>
<sequence length="50" mass="5440">MFSVIASGNVIDGSKYIAATLIIEEDIIEVLKLAFSLLLPTILMNPSFLD</sequence>
<dbReference type="RefSeq" id="WP_372264616.1">
    <property type="nucleotide sequence ID" value="NZ_JBFRUW010000003.1"/>
</dbReference>
<dbReference type="EMBL" id="JBFRUW010000003">
    <property type="protein sequence ID" value="MFA0566967.1"/>
    <property type="molecule type" value="Genomic_DNA"/>
</dbReference>
<accession>A0ABV4N711</accession>